<name>A0A9P0MXA0_NEZVI</name>
<keyword evidence="6" id="KW-0812">Transmembrane</keyword>
<keyword evidence="4" id="KW-0496">Mitochondrion</keyword>
<reference evidence="7" key="1">
    <citation type="submission" date="2022-01" db="EMBL/GenBank/DDBJ databases">
        <authorList>
            <person name="King R."/>
        </authorList>
    </citation>
    <scope>NUCLEOTIDE SEQUENCE</scope>
</reference>
<dbReference type="GO" id="GO:0045277">
    <property type="term" value="C:respiratory chain complex IV"/>
    <property type="evidence" value="ECO:0007669"/>
    <property type="project" value="InterPro"/>
</dbReference>
<organism evidence="7 8">
    <name type="scientific">Nezara viridula</name>
    <name type="common">Southern green stink bug</name>
    <name type="synonym">Cimex viridulus</name>
    <dbReference type="NCBI Taxonomy" id="85310"/>
    <lineage>
        <taxon>Eukaryota</taxon>
        <taxon>Metazoa</taxon>
        <taxon>Ecdysozoa</taxon>
        <taxon>Arthropoda</taxon>
        <taxon>Hexapoda</taxon>
        <taxon>Insecta</taxon>
        <taxon>Pterygota</taxon>
        <taxon>Neoptera</taxon>
        <taxon>Paraneoptera</taxon>
        <taxon>Hemiptera</taxon>
        <taxon>Heteroptera</taxon>
        <taxon>Panheteroptera</taxon>
        <taxon>Pentatomomorpha</taxon>
        <taxon>Pentatomoidea</taxon>
        <taxon>Pentatomidae</taxon>
        <taxon>Pentatominae</taxon>
        <taxon>Nezara</taxon>
    </lineage>
</organism>
<dbReference type="Gene3D" id="4.10.91.10">
    <property type="entry name" value="Cytochrome c oxidase, subunit VIIa"/>
    <property type="match status" value="1"/>
</dbReference>
<dbReference type="Proteomes" id="UP001152798">
    <property type="component" value="Chromosome 7"/>
</dbReference>
<dbReference type="AlphaFoldDB" id="A0A9P0MXA0"/>
<evidence type="ECO:0000313" key="7">
    <source>
        <dbReference type="EMBL" id="CAH1407636.1"/>
    </source>
</evidence>
<evidence type="ECO:0000256" key="5">
    <source>
        <dbReference type="ARBA" id="ARBA00023136"/>
    </source>
</evidence>
<comment type="similarity">
    <text evidence="2">Belongs to the cytochrome c oxidase VIIa family.</text>
</comment>
<evidence type="ECO:0000313" key="8">
    <source>
        <dbReference type="Proteomes" id="UP001152798"/>
    </source>
</evidence>
<dbReference type="EMBL" id="OV725083">
    <property type="protein sequence ID" value="CAH1407636.1"/>
    <property type="molecule type" value="Genomic_DNA"/>
</dbReference>
<sequence length="88" mass="9816">MASKLPLIFARLPKSNAPKILLRQNKRPMSTLEPSVKAKMDQYGLEDSTPVFKKNGTTDNLTYQITLGACLTSLALIAMNLSRFVFKK</sequence>
<dbReference type="GO" id="GO:0005743">
    <property type="term" value="C:mitochondrial inner membrane"/>
    <property type="evidence" value="ECO:0007669"/>
    <property type="project" value="UniProtKB-SubCell"/>
</dbReference>
<evidence type="ECO:0000256" key="6">
    <source>
        <dbReference type="SAM" id="Phobius"/>
    </source>
</evidence>
<evidence type="ECO:0000256" key="4">
    <source>
        <dbReference type="ARBA" id="ARBA00023128"/>
    </source>
</evidence>
<dbReference type="SUPFAM" id="SSF81419">
    <property type="entry name" value="Mitochondrial cytochrome c oxidase subunit VIIa"/>
    <property type="match status" value="1"/>
</dbReference>
<evidence type="ECO:0000256" key="1">
    <source>
        <dbReference type="ARBA" id="ARBA00004273"/>
    </source>
</evidence>
<dbReference type="GO" id="GO:0006123">
    <property type="term" value="P:mitochondrial electron transport, cytochrome c to oxygen"/>
    <property type="evidence" value="ECO:0007669"/>
    <property type="project" value="InterPro"/>
</dbReference>
<keyword evidence="8" id="KW-1185">Reference proteome</keyword>
<comment type="subcellular location">
    <subcellularLocation>
        <location evidence="1">Mitochondrion inner membrane</location>
    </subcellularLocation>
</comment>
<evidence type="ECO:0000256" key="3">
    <source>
        <dbReference type="ARBA" id="ARBA00022792"/>
    </source>
</evidence>
<accession>A0A9P0MXA0</accession>
<evidence type="ECO:0000256" key="2">
    <source>
        <dbReference type="ARBA" id="ARBA00009331"/>
    </source>
</evidence>
<feature type="transmembrane region" description="Helical" evidence="6">
    <location>
        <begin position="61"/>
        <end position="81"/>
    </location>
</feature>
<keyword evidence="6" id="KW-1133">Transmembrane helix</keyword>
<protein>
    <submittedName>
        <fullName evidence="7">Uncharacterized protein</fullName>
    </submittedName>
</protein>
<gene>
    <name evidence="7" type="ORF">NEZAVI_LOCUS15314</name>
</gene>
<keyword evidence="3" id="KW-0999">Mitochondrion inner membrane</keyword>
<keyword evidence="5 6" id="KW-0472">Membrane</keyword>
<dbReference type="InterPro" id="IPR036539">
    <property type="entry name" value="Cyt_c_oxidase_su7a_sf"/>
</dbReference>
<proteinExistence type="inferred from homology"/>